<dbReference type="SMR" id="A2EE96"/>
<proteinExistence type="predicted"/>
<dbReference type="KEGG" id="tva:4766907"/>
<dbReference type="Gene3D" id="2.60.120.260">
    <property type="entry name" value="Galactose-binding domain-like"/>
    <property type="match status" value="1"/>
</dbReference>
<sequence length="223" mass="25736">MIMFILSAFSFTQPPDGIFKKAYGQKLINIDASGSSKQDINGSFDYTKPEYSIEPWDKRYDWCSNCGRSYDEHPWISYSLKSKKVKFNGYYIRAGCCYAGCCCMDDYAYCVHCCLYSWSLQISNDNKTWETVHKISKDDSMRDCKDSTYTLDKSYTTKYVRLIQDEACPGEPPCLAINRVELLGDIISDNSQSEEEEFVSFHDDDDDVSIISHISRQNRVRIV</sequence>
<evidence type="ECO:0008006" key="3">
    <source>
        <dbReference type="Google" id="ProtNLM"/>
    </source>
</evidence>
<name>A2EE96_TRIV3</name>
<dbReference type="SUPFAM" id="SSF49785">
    <property type="entry name" value="Galactose-binding domain-like"/>
    <property type="match status" value="1"/>
</dbReference>
<dbReference type="InParanoid" id="A2EE96"/>
<dbReference type="VEuPathDB" id="TrichDB:TVAG_073590"/>
<reference evidence="1" key="1">
    <citation type="submission" date="2006-10" db="EMBL/GenBank/DDBJ databases">
        <authorList>
            <person name="Amadeo P."/>
            <person name="Zhao Q."/>
            <person name="Wortman J."/>
            <person name="Fraser-Liggett C."/>
            <person name="Carlton J."/>
        </authorList>
    </citation>
    <scope>NUCLEOTIDE SEQUENCE</scope>
    <source>
        <strain evidence="1">G3</strain>
    </source>
</reference>
<dbReference type="InterPro" id="IPR008979">
    <property type="entry name" value="Galactose-bd-like_sf"/>
</dbReference>
<keyword evidence="2" id="KW-1185">Reference proteome</keyword>
<dbReference type="AlphaFoldDB" id="A2EE96"/>
<dbReference type="VEuPathDB" id="TrichDB:TVAGG3_0797980"/>
<reference evidence="1" key="2">
    <citation type="journal article" date="2007" name="Science">
        <title>Draft genome sequence of the sexually transmitted pathogen Trichomonas vaginalis.</title>
        <authorList>
            <person name="Carlton J.M."/>
            <person name="Hirt R.P."/>
            <person name="Silva J.C."/>
            <person name="Delcher A.L."/>
            <person name="Schatz M."/>
            <person name="Zhao Q."/>
            <person name="Wortman J.R."/>
            <person name="Bidwell S.L."/>
            <person name="Alsmark U.C.M."/>
            <person name="Besteiro S."/>
            <person name="Sicheritz-Ponten T."/>
            <person name="Noel C.J."/>
            <person name="Dacks J.B."/>
            <person name="Foster P.G."/>
            <person name="Simillion C."/>
            <person name="Van de Peer Y."/>
            <person name="Miranda-Saavedra D."/>
            <person name="Barton G.J."/>
            <person name="Westrop G.D."/>
            <person name="Mueller S."/>
            <person name="Dessi D."/>
            <person name="Fiori P.L."/>
            <person name="Ren Q."/>
            <person name="Paulsen I."/>
            <person name="Zhang H."/>
            <person name="Bastida-Corcuera F.D."/>
            <person name="Simoes-Barbosa A."/>
            <person name="Brown M.T."/>
            <person name="Hayes R.D."/>
            <person name="Mukherjee M."/>
            <person name="Okumura C.Y."/>
            <person name="Schneider R."/>
            <person name="Smith A.J."/>
            <person name="Vanacova S."/>
            <person name="Villalvazo M."/>
            <person name="Haas B.J."/>
            <person name="Pertea M."/>
            <person name="Feldblyum T.V."/>
            <person name="Utterback T.R."/>
            <person name="Shu C.L."/>
            <person name="Osoegawa K."/>
            <person name="de Jong P.J."/>
            <person name="Hrdy I."/>
            <person name="Horvathova L."/>
            <person name="Zubacova Z."/>
            <person name="Dolezal P."/>
            <person name="Malik S.B."/>
            <person name="Logsdon J.M. Jr."/>
            <person name="Henze K."/>
            <person name="Gupta A."/>
            <person name="Wang C.C."/>
            <person name="Dunne R.L."/>
            <person name="Upcroft J.A."/>
            <person name="Upcroft P."/>
            <person name="White O."/>
            <person name="Salzberg S.L."/>
            <person name="Tang P."/>
            <person name="Chiu C.-H."/>
            <person name="Lee Y.-S."/>
            <person name="Embley T.M."/>
            <person name="Coombs G.H."/>
            <person name="Mottram J.C."/>
            <person name="Tachezy J."/>
            <person name="Fraser-Liggett C.M."/>
            <person name="Johnson P.J."/>
        </authorList>
    </citation>
    <scope>NUCLEOTIDE SEQUENCE [LARGE SCALE GENOMIC DNA]</scope>
    <source>
        <strain evidence="1">G3</strain>
    </source>
</reference>
<accession>A2EE96</accession>
<dbReference type="RefSeq" id="XP_001321217.1">
    <property type="nucleotide sequence ID" value="XM_001321182.1"/>
</dbReference>
<evidence type="ECO:0000313" key="1">
    <source>
        <dbReference type="EMBL" id="EAY08994.1"/>
    </source>
</evidence>
<gene>
    <name evidence="1" type="ORF">TVAG_073590</name>
</gene>
<dbReference type="Proteomes" id="UP000001542">
    <property type="component" value="Unassembled WGS sequence"/>
</dbReference>
<evidence type="ECO:0000313" key="2">
    <source>
        <dbReference type="Proteomes" id="UP000001542"/>
    </source>
</evidence>
<organism evidence="1 2">
    <name type="scientific">Trichomonas vaginalis (strain ATCC PRA-98 / G3)</name>
    <dbReference type="NCBI Taxonomy" id="412133"/>
    <lineage>
        <taxon>Eukaryota</taxon>
        <taxon>Metamonada</taxon>
        <taxon>Parabasalia</taxon>
        <taxon>Trichomonadida</taxon>
        <taxon>Trichomonadidae</taxon>
        <taxon>Trichomonas</taxon>
    </lineage>
</organism>
<dbReference type="EMBL" id="DS113366">
    <property type="protein sequence ID" value="EAY08994.1"/>
    <property type="molecule type" value="Genomic_DNA"/>
</dbReference>
<protein>
    <recommendedName>
        <fullName evidence="3">F5/8 type C domain-containing protein</fullName>
    </recommendedName>
</protein>